<dbReference type="EMBL" id="STGU01000019">
    <property type="protein sequence ID" value="THV31716.1"/>
    <property type="molecule type" value="Genomic_DNA"/>
</dbReference>
<gene>
    <name evidence="1" type="ORF">FAA86_21760</name>
</gene>
<name>A0A4V4HPZ0_9HYPH</name>
<comment type="caution">
    <text evidence="1">The sequence shown here is derived from an EMBL/GenBank/DDBJ whole genome shotgun (WGS) entry which is preliminary data.</text>
</comment>
<sequence length="55" mass="5424">MRKSSHATAGLAALLLALTLGLTSCGNTIRGVGADLGNAVDATQDAGRSVANSVR</sequence>
<protein>
    <submittedName>
        <fullName evidence="1">Entericidin B signal peptide protein</fullName>
    </submittedName>
</protein>
<dbReference type="RefSeq" id="WP_136543108.1">
    <property type="nucleotide sequence ID" value="NZ_STGU01000019.1"/>
</dbReference>
<evidence type="ECO:0000313" key="2">
    <source>
        <dbReference type="Proteomes" id="UP000307378"/>
    </source>
</evidence>
<dbReference type="Proteomes" id="UP000307378">
    <property type="component" value="Unassembled WGS sequence"/>
</dbReference>
<proteinExistence type="predicted"/>
<reference evidence="1 2" key="1">
    <citation type="submission" date="2019-04" db="EMBL/GenBank/DDBJ databases">
        <title>genome sequence of strain W3.</title>
        <authorList>
            <person name="Gao J."/>
            <person name="Sun J."/>
        </authorList>
    </citation>
    <scope>NUCLEOTIDE SEQUENCE [LARGE SCALE GENOMIC DNA]</scope>
    <source>
        <strain evidence="1 2">W3</strain>
    </source>
</reference>
<organism evidence="1 2">
    <name type="scientific">Rhizobium rosettiformans W3</name>
    <dbReference type="NCBI Taxonomy" id="538378"/>
    <lineage>
        <taxon>Bacteria</taxon>
        <taxon>Pseudomonadati</taxon>
        <taxon>Pseudomonadota</taxon>
        <taxon>Alphaproteobacteria</taxon>
        <taxon>Hyphomicrobiales</taxon>
        <taxon>Rhizobiaceae</taxon>
        <taxon>Rhizobium/Agrobacterium group</taxon>
        <taxon>Rhizobium</taxon>
    </lineage>
</organism>
<dbReference type="PROSITE" id="PS51257">
    <property type="entry name" value="PROKAR_LIPOPROTEIN"/>
    <property type="match status" value="1"/>
</dbReference>
<evidence type="ECO:0000313" key="1">
    <source>
        <dbReference type="EMBL" id="THV31716.1"/>
    </source>
</evidence>
<accession>A0A4V4HPZ0</accession>
<dbReference type="AlphaFoldDB" id="A0A4V4HPZ0"/>